<gene>
    <name evidence="2" type="ORF">THAOC_16805</name>
</gene>
<sequence>MSAAPVSSFDIRPGSPGPGGGRDLRDGAPLPPLLPSDRPRGPPPGSCPNDQPTRPIDETHGVLPWARVARGLVRREIPLPRTPPLDSHRSGRMSIMLGCPHDRHVATASPEKTEKARGQGVSVECLNHQQPQSAKHAYTQAAQRPATNEARNSATRPERRGERRPQALAALG</sequence>
<reference evidence="2 3" key="1">
    <citation type="journal article" date="2012" name="Genome Biol.">
        <title>Genome and low-iron response of an oceanic diatom adapted to chronic iron limitation.</title>
        <authorList>
            <person name="Lommer M."/>
            <person name="Specht M."/>
            <person name="Roy A.S."/>
            <person name="Kraemer L."/>
            <person name="Andreson R."/>
            <person name="Gutowska M.A."/>
            <person name="Wolf J."/>
            <person name="Bergner S.V."/>
            <person name="Schilhabel M.B."/>
            <person name="Klostermeier U.C."/>
            <person name="Beiko R.G."/>
            <person name="Rosenstiel P."/>
            <person name="Hippler M."/>
            <person name="Laroche J."/>
        </authorList>
    </citation>
    <scope>NUCLEOTIDE SEQUENCE [LARGE SCALE GENOMIC DNA]</scope>
    <source>
        <strain evidence="2 3">CCMP1005</strain>
    </source>
</reference>
<proteinExistence type="predicted"/>
<feature type="compositionally biased region" description="Polar residues" evidence="1">
    <location>
        <begin position="140"/>
        <end position="155"/>
    </location>
</feature>
<keyword evidence="3" id="KW-1185">Reference proteome</keyword>
<accession>K0SB94</accession>
<dbReference type="EMBL" id="AGNL01018765">
    <property type="protein sequence ID" value="EJK62585.1"/>
    <property type="molecule type" value="Genomic_DNA"/>
</dbReference>
<organism evidence="2 3">
    <name type="scientific">Thalassiosira oceanica</name>
    <name type="common">Marine diatom</name>
    <dbReference type="NCBI Taxonomy" id="159749"/>
    <lineage>
        <taxon>Eukaryota</taxon>
        <taxon>Sar</taxon>
        <taxon>Stramenopiles</taxon>
        <taxon>Ochrophyta</taxon>
        <taxon>Bacillariophyta</taxon>
        <taxon>Coscinodiscophyceae</taxon>
        <taxon>Thalassiosirophycidae</taxon>
        <taxon>Thalassiosirales</taxon>
        <taxon>Thalassiosiraceae</taxon>
        <taxon>Thalassiosira</taxon>
    </lineage>
</organism>
<evidence type="ECO:0000313" key="2">
    <source>
        <dbReference type="EMBL" id="EJK62585.1"/>
    </source>
</evidence>
<name>K0SB94_THAOC</name>
<feature type="compositionally biased region" description="Basic and acidic residues" evidence="1">
    <location>
        <begin position="156"/>
        <end position="165"/>
    </location>
</feature>
<protein>
    <submittedName>
        <fullName evidence="2">Uncharacterized protein</fullName>
    </submittedName>
</protein>
<evidence type="ECO:0000313" key="3">
    <source>
        <dbReference type="Proteomes" id="UP000266841"/>
    </source>
</evidence>
<evidence type="ECO:0000256" key="1">
    <source>
        <dbReference type="SAM" id="MobiDB-lite"/>
    </source>
</evidence>
<comment type="caution">
    <text evidence="2">The sequence shown here is derived from an EMBL/GenBank/DDBJ whole genome shotgun (WGS) entry which is preliminary data.</text>
</comment>
<feature type="region of interest" description="Disordered" evidence="1">
    <location>
        <begin position="1"/>
        <end position="95"/>
    </location>
</feature>
<dbReference type="Proteomes" id="UP000266841">
    <property type="component" value="Unassembled WGS sequence"/>
</dbReference>
<dbReference type="AlphaFoldDB" id="K0SB94"/>
<feature type="region of interest" description="Disordered" evidence="1">
    <location>
        <begin position="127"/>
        <end position="172"/>
    </location>
</feature>